<dbReference type="RefSeq" id="WP_133701627.1">
    <property type="nucleotide sequence ID" value="NZ_SNXS01000004.1"/>
</dbReference>
<accession>A0A4R6QLS0</accession>
<sequence length="177" mass="19262">MKLHLLTALLVCAALPASAQNMKPGLWEIKQKPQLEGKQQAQMEEAQKQMANLPPEQRKMMEQMMAQRGMSMSLADGGISIKVCVSPEQAAKNAPPVSDKGNCKHDVTRSGSTTNMRFSCTNPVSEGESEVKVMGGDAYTTKTRVTTQRNGKMETMHMNGEGRFLGSDCGTLKPMGQ</sequence>
<dbReference type="AlphaFoldDB" id="A0A4R6QLS0"/>
<evidence type="ECO:0000256" key="1">
    <source>
        <dbReference type="SAM" id="SignalP"/>
    </source>
</evidence>
<evidence type="ECO:0000313" key="2">
    <source>
        <dbReference type="EMBL" id="TDP63755.1"/>
    </source>
</evidence>
<feature type="chain" id="PRO_5020466107" evidence="1">
    <location>
        <begin position="20"/>
        <end position="177"/>
    </location>
</feature>
<dbReference type="EMBL" id="SNXS01000004">
    <property type="protein sequence ID" value="TDP63755.1"/>
    <property type="molecule type" value="Genomic_DNA"/>
</dbReference>
<dbReference type="Proteomes" id="UP000295361">
    <property type="component" value="Unassembled WGS sequence"/>
</dbReference>
<evidence type="ECO:0000313" key="3">
    <source>
        <dbReference type="Proteomes" id="UP000295361"/>
    </source>
</evidence>
<keyword evidence="3" id="KW-1185">Reference proteome</keyword>
<keyword evidence="1" id="KW-0732">Signal</keyword>
<dbReference type="InterPro" id="IPR022061">
    <property type="entry name" value="DUF3617"/>
</dbReference>
<protein>
    <submittedName>
        <fullName evidence="2">Uncharacterized protein DUF3617</fullName>
    </submittedName>
</protein>
<dbReference type="OrthoDB" id="8536404at2"/>
<feature type="signal peptide" evidence="1">
    <location>
        <begin position="1"/>
        <end position="19"/>
    </location>
</feature>
<name>A0A4R6QLS0_9BURK</name>
<dbReference type="InParanoid" id="A0A4R6QLS0"/>
<dbReference type="Pfam" id="PF12276">
    <property type="entry name" value="DUF3617"/>
    <property type="match status" value="1"/>
</dbReference>
<comment type="caution">
    <text evidence="2">The sequence shown here is derived from an EMBL/GenBank/DDBJ whole genome shotgun (WGS) entry which is preliminary data.</text>
</comment>
<proteinExistence type="predicted"/>
<reference evidence="2 3" key="1">
    <citation type="submission" date="2019-03" db="EMBL/GenBank/DDBJ databases">
        <title>Genomic Encyclopedia of Type Strains, Phase IV (KMG-IV): sequencing the most valuable type-strain genomes for metagenomic binning, comparative biology and taxonomic classification.</title>
        <authorList>
            <person name="Goeker M."/>
        </authorList>
    </citation>
    <scope>NUCLEOTIDE SEQUENCE [LARGE SCALE GENOMIC DNA]</scope>
    <source>
        <strain evidence="2 3">DSM 16998</strain>
    </source>
</reference>
<gene>
    <name evidence="2" type="ORF">DES47_10437</name>
</gene>
<organism evidence="2 3">
    <name type="scientific">Roseateles toxinivorans</name>
    <dbReference type="NCBI Taxonomy" id="270368"/>
    <lineage>
        <taxon>Bacteria</taxon>
        <taxon>Pseudomonadati</taxon>
        <taxon>Pseudomonadota</taxon>
        <taxon>Betaproteobacteria</taxon>
        <taxon>Burkholderiales</taxon>
        <taxon>Sphaerotilaceae</taxon>
        <taxon>Roseateles</taxon>
    </lineage>
</organism>